<evidence type="ECO:0000313" key="1">
    <source>
        <dbReference type="EMBL" id="MBB4929820.1"/>
    </source>
</evidence>
<dbReference type="EMBL" id="JACHJT010000001">
    <property type="protein sequence ID" value="MBB4929820.1"/>
    <property type="molecule type" value="Genomic_DNA"/>
</dbReference>
<comment type="caution">
    <text evidence="1">The sequence shown here is derived from an EMBL/GenBank/DDBJ whole genome shotgun (WGS) entry which is preliminary data.</text>
</comment>
<gene>
    <name evidence="1" type="ORF">F4561_000640</name>
</gene>
<protein>
    <submittedName>
        <fullName evidence="1">Uncharacterized protein</fullName>
    </submittedName>
</protein>
<dbReference type="AlphaFoldDB" id="A0A7W7W1M7"/>
<keyword evidence="2" id="KW-1185">Reference proteome</keyword>
<organism evidence="1 2">
    <name type="scientific">Lipingzhangella halophila</name>
    <dbReference type="NCBI Taxonomy" id="1783352"/>
    <lineage>
        <taxon>Bacteria</taxon>
        <taxon>Bacillati</taxon>
        <taxon>Actinomycetota</taxon>
        <taxon>Actinomycetes</taxon>
        <taxon>Streptosporangiales</taxon>
        <taxon>Nocardiopsidaceae</taxon>
        <taxon>Lipingzhangella</taxon>
    </lineage>
</organism>
<evidence type="ECO:0000313" key="2">
    <source>
        <dbReference type="Proteomes" id="UP000523007"/>
    </source>
</evidence>
<sequence length="70" mass="7538">MGAKTGFGDEAVERPVESGPFCSPPLVISATRGGKSYIGCPPERHQDAGLRVWLPAPLARTLPKVELERH</sequence>
<accession>A0A7W7W1M7</accession>
<dbReference type="RefSeq" id="WP_184574587.1">
    <property type="nucleotide sequence ID" value="NZ_JACHJT010000001.1"/>
</dbReference>
<proteinExistence type="predicted"/>
<reference evidence="1 2" key="1">
    <citation type="submission" date="2020-08" db="EMBL/GenBank/DDBJ databases">
        <title>Sequencing the genomes of 1000 actinobacteria strains.</title>
        <authorList>
            <person name="Klenk H.-P."/>
        </authorList>
    </citation>
    <scope>NUCLEOTIDE SEQUENCE [LARGE SCALE GENOMIC DNA]</scope>
    <source>
        <strain evidence="1 2">DSM 102030</strain>
    </source>
</reference>
<name>A0A7W7W1M7_9ACTN</name>
<dbReference type="Proteomes" id="UP000523007">
    <property type="component" value="Unassembled WGS sequence"/>
</dbReference>